<dbReference type="EMBL" id="JAXBLV010000189">
    <property type="protein sequence ID" value="MDY3561133.1"/>
    <property type="molecule type" value="Genomic_DNA"/>
</dbReference>
<proteinExistence type="inferred from homology"/>
<accession>A0ABU5F4J9</accession>
<protein>
    <submittedName>
        <fullName evidence="6">FGGY-family carbohydrate kinase</fullName>
    </submittedName>
</protein>
<gene>
    <name evidence="6" type="ORF">R5W23_002394</name>
</gene>
<feature type="domain" description="Carbohydrate kinase FGGY N-terminal" evidence="4">
    <location>
        <begin position="14"/>
        <end position="269"/>
    </location>
</feature>
<dbReference type="Gene3D" id="3.30.420.40">
    <property type="match status" value="2"/>
</dbReference>
<dbReference type="InterPro" id="IPR050406">
    <property type="entry name" value="FGGY_Carb_Kinase"/>
</dbReference>
<dbReference type="Pfam" id="PF02782">
    <property type="entry name" value="FGGY_C"/>
    <property type="match status" value="1"/>
</dbReference>
<dbReference type="RefSeq" id="WP_320687598.1">
    <property type="nucleotide sequence ID" value="NZ_JAXBLV010000189.1"/>
</dbReference>
<feature type="domain" description="Carbohydrate kinase FGGY C-terminal" evidence="5">
    <location>
        <begin position="331"/>
        <end position="452"/>
    </location>
</feature>
<evidence type="ECO:0000259" key="5">
    <source>
        <dbReference type="Pfam" id="PF02782"/>
    </source>
</evidence>
<evidence type="ECO:0000313" key="7">
    <source>
        <dbReference type="Proteomes" id="UP001272242"/>
    </source>
</evidence>
<evidence type="ECO:0000256" key="2">
    <source>
        <dbReference type="ARBA" id="ARBA00022679"/>
    </source>
</evidence>
<keyword evidence="3 6" id="KW-0418">Kinase</keyword>
<dbReference type="InterPro" id="IPR043129">
    <property type="entry name" value="ATPase_NBD"/>
</dbReference>
<dbReference type="InterPro" id="IPR000577">
    <property type="entry name" value="Carb_kinase_FGGY"/>
</dbReference>
<comment type="caution">
    <text evidence="6">The sequence shown here is derived from an EMBL/GenBank/DDBJ whole genome shotgun (WGS) entry which is preliminary data.</text>
</comment>
<reference evidence="7" key="1">
    <citation type="journal article" date="2023" name="Mar. Drugs">
        <title>Gemmata algarum, a Novel Planctomycete Isolated from an Algal Mat, Displays Antimicrobial Activity.</title>
        <authorList>
            <person name="Kumar G."/>
            <person name="Kallscheuer N."/>
            <person name="Kashif M."/>
            <person name="Ahamad S."/>
            <person name="Jagadeeshwari U."/>
            <person name="Pannikurungottu S."/>
            <person name="Haufschild T."/>
            <person name="Kabuu M."/>
            <person name="Sasikala C."/>
            <person name="Jogler C."/>
            <person name="Ramana C."/>
        </authorList>
    </citation>
    <scope>NUCLEOTIDE SEQUENCE [LARGE SCALE GENOMIC DNA]</scope>
    <source>
        <strain evidence="7">JC673</strain>
    </source>
</reference>
<dbReference type="InterPro" id="IPR018484">
    <property type="entry name" value="FGGY_N"/>
</dbReference>
<keyword evidence="2" id="KW-0808">Transferase</keyword>
<dbReference type="Proteomes" id="UP001272242">
    <property type="component" value="Unassembled WGS sequence"/>
</dbReference>
<dbReference type="PANTHER" id="PTHR43095">
    <property type="entry name" value="SUGAR KINASE"/>
    <property type="match status" value="1"/>
</dbReference>
<evidence type="ECO:0000256" key="1">
    <source>
        <dbReference type="ARBA" id="ARBA00009156"/>
    </source>
</evidence>
<dbReference type="SUPFAM" id="SSF53067">
    <property type="entry name" value="Actin-like ATPase domain"/>
    <property type="match status" value="2"/>
</dbReference>
<name>A0ABU5F4J9_9BACT</name>
<sequence>MAEQLRCVSPRAIIVGYDFSTGGVKALAFTVGGQTCAAVRLTTDLWTEGGVSELNLMQLEGQARAATRALTKALDGSGDNGAIAACGISATHHTAGRIDWIGNQVRRAICWNDQTLGKYHAEGLARLGGQERAKELTGGPWAVRYSLSHLVKDEAALSEADWKRTDLILPHGPLAAGYLTGRFNATSVSSAASTGMMDLRTNQWRREMLDALAKPELRELAWDTLPDIIDMNEPVGPLSESVALDAGLLPGVRPLVFPTLDDQAAGLIGGGAVEAGQVAIILGNSAVVNSSSARLPQSGTLDAMKLNWGPYLWMRCYSNGALFLDEVAGKDWFKVEEAASVPPLCNGTSVLPFLLSEPSVGVDAPRIEWSPSVPENRAVKVRACVEALAFLLARAVKEHESAGQVVTRITVSGGMAKSQLMCEVLASVLNRPLERLVSDEGPALGAAVAALAGLESHLRVQRGIAEPYTAADAVAAMVKFRDRVHPRPEWAAAYAGGLETFERWLEGRRPH</sequence>
<dbReference type="PANTHER" id="PTHR43095:SF5">
    <property type="entry name" value="XYLULOSE KINASE"/>
    <property type="match status" value="1"/>
</dbReference>
<evidence type="ECO:0000313" key="6">
    <source>
        <dbReference type="EMBL" id="MDY3561133.1"/>
    </source>
</evidence>
<dbReference type="Pfam" id="PF00370">
    <property type="entry name" value="FGGY_N"/>
    <property type="match status" value="1"/>
</dbReference>
<dbReference type="GO" id="GO:0016301">
    <property type="term" value="F:kinase activity"/>
    <property type="evidence" value="ECO:0007669"/>
    <property type="project" value="UniProtKB-KW"/>
</dbReference>
<dbReference type="InterPro" id="IPR018485">
    <property type="entry name" value="FGGY_C"/>
</dbReference>
<evidence type="ECO:0000259" key="4">
    <source>
        <dbReference type="Pfam" id="PF00370"/>
    </source>
</evidence>
<comment type="similarity">
    <text evidence="1">Belongs to the FGGY kinase family.</text>
</comment>
<dbReference type="PIRSF" id="PIRSF000538">
    <property type="entry name" value="GlpK"/>
    <property type="match status" value="1"/>
</dbReference>
<evidence type="ECO:0000256" key="3">
    <source>
        <dbReference type="ARBA" id="ARBA00022777"/>
    </source>
</evidence>
<keyword evidence="7" id="KW-1185">Reference proteome</keyword>
<organism evidence="6 7">
    <name type="scientific">Gemmata algarum</name>
    <dbReference type="NCBI Taxonomy" id="2975278"/>
    <lineage>
        <taxon>Bacteria</taxon>
        <taxon>Pseudomonadati</taxon>
        <taxon>Planctomycetota</taxon>
        <taxon>Planctomycetia</taxon>
        <taxon>Gemmatales</taxon>
        <taxon>Gemmataceae</taxon>
        <taxon>Gemmata</taxon>
    </lineage>
</organism>